<dbReference type="InterPro" id="IPR038222">
    <property type="entry name" value="DHHA2_dom_sf"/>
</dbReference>
<evidence type="ECO:0000256" key="4">
    <source>
        <dbReference type="ARBA" id="ARBA00023211"/>
    </source>
</evidence>
<dbReference type="GO" id="GO:0005737">
    <property type="term" value="C:cytoplasm"/>
    <property type="evidence" value="ECO:0007669"/>
    <property type="project" value="InterPro"/>
</dbReference>
<evidence type="ECO:0000259" key="5">
    <source>
        <dbReference type="SMART" id="SM01131"/>
    </source>
</evidence>
<dbReference type="Gene3D" id="3.90.1640.10">
    <property type="entry name" value="inorganic pyrophosphatase (n-terminal core)"/>
    <property type="match status" value="1"/>
</dbReference>
<proteinExistence type="predicted"/>
<organism evidence="6 7">
    <name type="scientific">Sporormia fimetaria CBS 119925</name>
    <dbReference type="NCBI Taxonomy" id="1340428"/>
    <lineage>
        <taxon>Eukaryota</taxon>
        <taxon>Fungi</taxon>
        <taxon>Dikarya</taxon>
        <taxon>Ascomycota</taxon>
        <taxon>Pezizomycotina</taxon>
        <taxon>Dothideomycetes</taxon>
        <taxon>Pleosporomycetidae</taxon>
        <taxon>Pleosporales</taxon>
        <taxon>Sporormiaceae</taxon>
        <taxon>Sporormia</taxon>
    </lineage>
</organism>
<dbReference type="OrthoDB" id="374045at2759"/>
<keyword evidence="3" id="KW-0378">Hydrolase</keyword>
<dbReference type="InterPro" id="IPR038763">
    <property type="entry name" value="DHH_sf"/>
</dbReference>
<evidence type="ECO:0000256" key="1">
    <source>
        <dbReference type="ARBA" id="ARBA00001936"/>
    </source>
</evidence>
<dbReference type="PANTHER" id="PTHR12112:SF39">
    <property type="entry name" value="EG:152A3.5 PROTEIN (FBGN0003116_PN PROTEIN)"/>
    <property type="match status" value="1"/>
</dbReference>
<dbReference type="EMBL" id="MU006596">
    <property type="protein sequence ID" value="KAF2743513.1"/>
    <property type="molecule type" value="Genomic_DNA"/>
</dbReference>
<evidence type="ECO:0000256" key="2">
    <source>
        <dbReference type="ARBA" id="ARBA00022723"/>
    </source>
</evidence>
<protein>
    <submittedName>
        <fullName evidence="6">DHH phosphoesterase</fullName>
    </submittedName>
</protein>
<comment type="cofactor">
    <cofactor evidence="1">
        <name>Mn(2+)</name>
        <dbReference type="ChEBI" id="CHEBI:29035"/>
    </cofactor>
</comment>
<keyword evidence="4" id="KW-0464">Manganese</keyword>
<dbReference type="Pfam" id="PF01368">
    <property type="entry name" value="DHH"/>
    <property type="match status" value="1"/>
</dbReference>
<dbReference type="Gene3D" id="3.10.310.20">
    <property type="entry name" value="DHHA2 domain"/>
    <property type="match status" value="1"/>
</dbReference>
<dbReference type="InterPro" id="IPR004097">
    <property type="entry name" value="DHHA2"/>
</dbReference>
<evidence type="ECO:0000313" key="7">
    <source>
        <dbReference type="Proteomes" id="UP000799440"/>
    </source>
</evidence>
<evidence type="ECO:0000313" key="6">
    <source>
        <dbReference type="EMBL" id="KAF2743513.1"/>
    </source>
</evidence>
<dbReference type="GO" id="GO:0046872">
    <property type="term" value="F:metal ion binding"/>
    <property type="evidence" value="ECO:0007669"/>
    <property type="project" value="UniProtKB-KW"/>
</dbReference>
<keyword evidence="7" id="KW-1185">Reference proteome</keyword>
<name>A0A6A6V0H4_9PLEO</name>
<evidence type="ECO:0000256" key="3">
    <source>
        <dbReference type="ARBA" id="ARBA00022801"/>
    </source>
</evidence>
<sequence>MAVTRNSLRGFLAQARSALRTAIDSRQRITIVIGNESADLDSMTSPVLFAYVQSLCPPRNAFTPIYVPVINIPASDLALRPEFSPVLQRANINAAHLLTLDDLPEFSVIQDKLPPENTKWILMDHNALQGPLGKMYSGRVGGVIDHHDDEGTVPADTTPEPRIIERSGSCTSLVTEYCQQRWDVAALSALSSGAAHGQGDSVSEDGATRTLWDAQVAQLGLASILVDTVNLESADKTTDHDSKAVKYLELKIISCPQVASGYDRGRYYKEIDAAKSDFGHLKLHDILRKDYKQWTENGVHLGVSSVVKPLDFLVQKAGSEQNGLGGEEALLESLRSFAQERKLSMYALMTAFSTSANPAFQRELLVWGISGVGISGAKRFASRAQEELGLEDWHFEGVKHPWQARGDEWLGVWRQRQVQHSRKRVAPLLRQALI</sequence>
<dbReference type="InterPro" id="IPR001667">
    <property type="entry name" value="DDH_dom"/>
</dbReference>
<dbReference type="SUPFAM" id="SSF64182">
    <property type="entry name" value="DHH phosphoesterases"/>
    <property type="match status" value="1"/>
</dbReference>
<dbReference type="GO" id="GO:0004309">
    <property type="term" value="F:exopolyphosphatase activity"/>
    <property type="evidence" value="ECO:0007669"/>
    <property type="project" value="TreeGrafter"/>
</dbReference>
<gene>
    <name evidence="6" type="ORF">M011DRAFT_410465</name>
</gene>
<keyword evidence="2" id="KW-0479">Metal-binding</keyword>
<dbReference type="SMART" id="SM01131">
    <property type="entry name" value="DHHA2"/>
    <property type="match status" value="1"/>
</dbReference>
<dbReference type="PANTHER" id="PTHR12112">
    <property type="entry name" value="BNIP - RELATED"/>
    <property type="match status" value="1"/>
</dbReference>
<feature type="domain" description="DHHA2" evidence="5">
    <location>
        <begin position="268"/>
        <end position="433"/>
    </location>
</feature>
<dbReference type="Proteomes" id="UP000799440">
    <property type="component" value="Unassembled WGS sequence"/>
</dbReference>
<reference evidence="6" key="1">
    <citation type="journal article" date="2020" name="Stud. Mycol.">
        <title>101 Dothideomycetes genomes: a test case for predicting lifestyles and emergence of pathogens.</title>
        <authorList>
            <person name="Haridas S."/>
            <person name="Albert R."/>
            <person name="Binder M."/>
            <person name="Bloem J."/>
            <person name="Labutti K."/>
            <person name="Salamov A."/>
            <person name="Andreopoulos B."/>
            <person name="Baker S."/>
            <person name="Barry K."/>
            <person name="Bills G."/>
            <person name="Bluhm B."/>
            <person name="Cannon C."/>
            <person name="Castanera R."/>
            <person name="Culley D."/>
            <person name="Daum C."/>
            <person name="Ezra D."/>
            <person name="Gonzalez J."/>
            <person name="Henrissat B."/>
            <person name="Kuo A."/>
            <person name="Liang C."/>
            <person name="Lipzen A."/>
            <person name="Lutzoni F."/>
            <person name="Magnuson J."/>
            <person name="Mondo S."/>
            <person name="Nolan M."/>
            <person name="Ohm R."/>
            <person name="Pangilinan J."/>
            <person name="Park H.-J."/>
            <person name="Ramirez L."/>
            <person name="Alfaro M."/>
            <person name="Sun H."/>
            <person name="Tritt A."/>
            <person name="Yoshinaga Y."/>
            <person name="Zwiers L.-H."/>
            <person name="Turgeon B."/>
            <person name="Goodwin S."/>
            <person name="Spatafora J."/>
            <person name="Crous P."/>
            <person name="Grigoriev I."/>
        </authorList>
    </citation>
    <scope>NUCLEOTIDE SEQUENCE</scope>
    <source>
        <strain evidence="6">CBS 119925</strain>
    </source>
</reference>
<dbReference type="AlphaFoldDB" id="A0A6A6V0H4"/>
<dbReference type="Pfam" id="PF02833">
    <property type="entry name" value="DHHA2"/>
    <property type="match status" value="1"/>
</dbReference>
<accession>A0A6A6V0H4</accession>